<keyword evidence="1" id="KW-0614">Plasmid</keyword>
<evidence type="ECO:0000313" key="1">
    <source>
        <dbReference type="EMBL" id="WCE16205.1"/>
    </source>
</evidence>
<gene>
    <name evidence="1" type="ORF">PHA72_27155</name>
</gene>
<organism evidence="1 2">
    <name type="scientific">Enterobacter ludwigii</name>
    <dbReference type="NCBI Taxonomy" id="299767"/>
    <lineage>
        <taxon>Bacteria</taxon>
        <taxon>Pseudomonadati</taxon>
        <taxon>Pseudomonadota</taxon>
        <taxon>Gammaproteobacteria</taxon>
        <taxon>Enterobacterales</taxon>
        <taxon>Enterobacteriaceae</taxon>
        <taxon>Enterobacter</taxon>
        <taxon>Enterobacter cloacae complex</taxon>
    </lineage>
</organism>
<keyword evidence="2" id="KW-1185">Reference proteome</keyword>
<protein>
    <submittedName>
        <fullName evidence="1">Uncharacterized protein</fullName>
    </submittedName>
</protein>
<evidence type="ECO:0000313" key="2">
    <source>
        <dbReference type="Proteomes" id="UP001210538"/>
    </source>
</evidence>
<name>A0AAX3LIW3_9ENTR</name>
<geneLocation type="plasmid" evidence="1 2">
    <name>unnamed2</name>
</geneLocation>
<sequence>MNLWLNNKNWLKLMKNTDETYESYIQKLKAEIEAIFGLGTVIAHIDFSPAVLSPQAEDSEVFSMVACDLVCDFPAATYDINIIVETQRNFDELDTPRVNTLEEAKNLAMLIAKQVQGFLIYQ</sequence>
<dbReference type="EMBL" id="CP116349">
    <property type="protein sequence ID" value="WCE16205.1"/>
    <property type="molecule type" value="Genomic_DNA"/>
</dbReference>
<accession>A0AAX3LIW3</accession>
<proteinExistence type="predicted"/>
<dbReference type="AlphaFoldDB" id="A0AAX3LIW3"/>
<reference evidence="1 2" key="1">
    <citation type="submission" date="2023-01" db="EMBL/GenBank/DDBJ databases">
        <title>Genome sequence resource and annotation of Enterobacter ludwigii, an economically important pathogen of seedling wilt with strawberry.</title>
        <authorList>
            <person name="Xie Y."/>
        </authorList>
    </citation>
    <scope>NUCLEOTIDE SEQUENCE [LARGE SCALE GENOMIC DNA]</scope>
    <source>
        <strain evidence="1 2">CM-TZ4</strain>
        <plasmid evidence="1 2">unnamed2</plasmid>
    </source>
</reference>
<dbReference type="Proteomes" id="UP001210538">
    <property type="component" value="Plasmid unnamed2"/>
</dbReference>
<dbReference type="RefSeq" id="WP_271661528.1">
    <property type="nucleotide sequence ID" value="NZ_CP116349.1"/>
</dbReference>